<keyword evidence="10" id="KW-1185">Reference proteome</keyword>
<dbReference type="SMART" id="SM00325">
    <property type="entry name" value="RhoGEF"/>
    <property type="match status" value="1"/>
</dbReference>
<dbReference type="InterPro" id="IPR001452">
    <property type="entry name" value="SH3_domain"/>
</dbReference>
<accession>A0A6P8P3N1</accession>
<dbReference type="SUPFAM" id="SSF48065">
    <property type="entry name" value="DBL homology domain (DH-domain)"/>
    <property type="match status" value="1"/>
</dbReference>
<dbReference type="InterPro" id="IPR047270">
    <property type="entry name" value="PH_ephexin"/>
</dbReference>
<comment type="subcellular location">
    <subcellularLocation>
        <location evidence="1">Cell projection</location>
    </subcellularLocation>
</comment>
<dbReference type="CDD" id="cd00160">
    <property type="entry name" value="RhoGEF"/>
    <property type="match status" value="1"/>
</dbReference>
<evidence type="ECO:0000313" key="12">
    <source>
        <dbReference type="RefSeq" id="XP_033778163.1"/>
    </source>
</evidence>
<evidence type="ECO:0000256" key="2">
    <source>
        <dbReference type="ARBA" id="ARBA00022443"/>
    </source>
</evidence>
<dbReference type="Pfam" id="PF00621">
    <property type="entry name" value="RhoGEF"/>
    <property type="match status" value="1"/>
</dbReference>
<evidence type="ECO:0000313" key="13">
    <source>
        <dbReference type="RefSeq" id="XP_033778164.1"/>
    </source>
</evidence>
<dbReference type="InterPro" id="IPR000219">
    <property type="entry name" value="DH_dom"/>
</dbReference>
<dbReference type="InterPro" id="IPR011993">
    <property type="entry name" value="PH-like_dom_sf"/>
</dbReference>
<evidence type="ECO:0000259" key="8">
    <source>
        <dbReference type="PROSITE" id="PS50003"/>
    </source>
</evidence>
<feature type="compositionally biased region" description="Acidic residues" evidence="6">
    <location>
        <begin position="123"/>
        <end position="134"/>
    </location>
</feature>
<evidence type="ECO:0000259" key="7">
    <source>
        <dbReference type="PROSITE" id="PS50002"/>
    </source>
</evidence>
<dbReference type="PANTHER" id="PTHR12845">
    <property type="entry name" value="GUANINE NUCLEOTIDE EXCHANGE FACTOR"/>
    <property type="match status" value="1"/>
</dbReference>
<feature type="compositionally biased region" description="Basic residues" evidence="6">
    <location>
        <begin position="182"/>
        <end position="195"/>
    </location>
</feature>
<dbReference type="InterPro" id="IPR035899">
    <property type="entry name" value="DBL_dom_sf"/>
</dbReference>
<dbReference type="SMART" id="SM00233">
    <property type="entry name" value="PH"/>
    <property type="match status" value="1"/>
</dbReference>
<dbReference type="KEGG" id="gsh:117349162"/>
<evidence type="ECO:0000256" key="6">
    <source>
        <dbReference type="SAM" id="MobiDB-lite"/>
    </source>
</evidence>
<dbReference type="CDD" id="cd01221">
    <property type="entry name" value="PH_ephexin"/>
    <property type="match status" value="1"/>
</dbReference>
<feature type="region of interest" description="Disordered" evidence="6">
    <location>
        <begin position="553"/>
        <end position="577"/>
    </location>
</feature>
<dbReference type="CDD" id="cd11938">
    <property type="entry name" value="SH3_ARHGEF16_26"/>
    <property type="match status" value="1"/>
</dbReference>
<dbReference type="InterPro" id="IPR047271">
    <property type="entry name" value="Ephexin-like"/>
</dbReference>
<dbReference type="Pfam" id="PF22697">
    <property type="entry name" value="SOS1_NGEF_PH"/>
    <property type="match status" value="1"/>
</dbReference>
<dbReference type="SMART" id="SM00326">
    <property type="entry name" value="SH3"/>
    <property type="match status" value="1"/>
</dbReference>
<dbReference type="Gene3D" id="1.20.900.10">
    <property type="entry name" value="Dbl homology (DH) domain"/>
    <property type="match status" value="1"/>
</dbReference>
<dbReference type="FunFam" id="1.20.900.10:FF:000007">
    <property type="entry name" value="rho guanine nucleotide exchange factor 19"/>
    <property type="match status" value="1"/>
</dbReference>
<dbReference type="AlphaFoldDB" id="A0A6P8P3N1"/>
<dbReference type="SUPFAM" id="SSF50044">
    <property type="entry name" value="SH3-domain"/>
    <property type="match status" value="1"/>
</dbReference>
<dbReference type="GO" id="GO:0042995">
    <property type="term" value="C:cell projection"/>
    <property type="evidence" value="ECO:0007669"/>
    <property type="project" value="UniProtKB-SubCell"/>
</dbReference>
<dbReference type="Pfam" id="PF00018">
    <property type="entry name" value="SH3_1"/>
    <property type="match status" value="1"/>
</dbReference>
<dbReference type="RefSeq" id="XP_033778164.1">
    <property type="nucleotide sequence ID" value="XM_033922273.1"/>
</dbReference>
<evidence type="ECO:0000256" key="1">
    <source>
        <dbReference type="ARBA" id="ARBA00004316"/>
    </source>
</evidence>
<feature type="domain" description="PH" evidence="8">
    <location>
        <begin position="499"/>
        <end position="617"/>
    </location>
</feature>
<keyword evidence="4" id="KW-0966">Cell projection</keyword>
<proteinExistence type="predicted"/>
<dbReference type="PROSITE" id="PS50003">
    <property type="entry name" value="PH_DOMAIN"/>
    <property type="match status" value="1"/>
</dbReference>
<evidence type="ECO:0000256" key="5">
    <source>
        <dbReference type="PROSITE-ProRule" id="PRU00192"/>
    </source>
</evidence>
<evidence type="ECO:0000259" key="9">
    <source>
        <dbReference type="PROSITE" id="PS50010"/>
    </source>
</evidence>
<feature type="domain" description="DH" evidence="9">
    <location>
        <begin position="274"/>
        <end position="458"/>
    </location>
</feature>
<sequence>MSQRHSDGSLGDESSFLLNSKFCSDLNLNMTSSNAKRSSVQALDNVAYASEPSPTAIESRRIILSTESAAALKMGTHQLIPKGLAVATKKKVPRHHSFAAGVLQKEAARYDPKRVSAPNICLDDPDEDEDDDSEGTLQRNRRNQSYRAAMKGFKDEIEAIRPVSTLKPVAEDSTVPPPRSPGKSKKTFGIKKLQRHAGSFKDDPRLYQEFHERGLGSNHQESDDDLLDDNAPGPPGPDQSIVVKNYRPAQLIWSQLPQVQETGILDKLEPEERKRQEAIFEIITSEYSYQHSLGILIRLFKKSEELKQAMTATEHHHLFSNIVDILEVSERFFGDLERRHQADPIIHDISDIVEDHTTNYFKPYVIYCSNEVYQQRTLQKLLASNPAFKETLKQIEMSPDCGGLPMISFLILPMQRVTRLPLLMDTICQKTSSDLPEHEAASRALKAISKLVKQCNEGARTMERTEHMYTLQTQLDFGKIKPFPLTSASRWLKKRGELQLVEESGIFRKGFGRQSCYLFLFNDVLIRTKKKSEESYIVTDYAMMDQLAVDKLENNDPQLSPPAKPGTSGGSRNPSGPYLFQVTMRRNSEGRPDQIILAADSLSDRARWITALEEKEEPKKDGKANKEGFRQVEIIKAYFSKQTDEISLQQTDVVLVLQEEDGWYQGERLRDGERGWFPQACAQEITSRIVAERNVRRMERLRIETDV</sequence>
<gene>
    <name evidence="11 12 13" type="primary">ARHGEF16</name>
</gene>
<feature type="domain" description="SH3" evidence="7">
    <location>
        <begin position="627"/>
        <end position="687"/>
    </location>
</feature>
<dbReference type="PANTHER" id="PTHR12845:SF3">
    <property type="entry name" value="RHO GUANINE NUCLEOTIDE EXCHANGE FACTOR 16"/>
    <property type="match status" value="1"/>
</dbReference>
<feature type="region of interest" description="Disordered" evidence="6">
    <location>
        <begin position="114"/>
        <end position="146"/>
    </location>
</feature>
<protein>
    <submittedName>
        <fullName evidence="11 12">Rho guanine nucleotide exchange factor 16</fullName>
    </submittedName>
</protein>
<dbReference type="PROSITE" id="PS50010">
    <property type="entry name" value="DH_2"/>
    <property type="match status" value="1"/>
</dbReference>
<dbReference type="RefSeq" id="XP_033778162.1">
    <property type="nucleotide sequence ID" value="XM_033922271.1"/>
</dbReference>
<dbReference type="SUPFAM" id="SSF50729">
    <property type="entry name" value="PH domain-like"/>
    <property type="match status" value="1"/>
</dbReference>
<dbReference type="Proteomes" id="UP000515159">
    <property type="component" value="Chromosome 15"/>
</dbReference>
<keyword evidence="3" id="KW-0344">Guanine-nucleotide releasing factor</keyword>
<feature type="compositionally biased region" description="Basic and acidic residues" evidence="6">
    <location>
        <begin position="199"/>
        <end position="214"/>
    </location>
</feature>
<dbReference type="InterPro" id="IPR036028">
    <property type="entry name" value="SH3-like_dom_sf"/>
</dbReference>
<dbReference type="PROSITE" id="PS50002">
    <property type="entry name" value="SH3"/>
    <property type="match status" value="1"/>
</dbReference>
<evidence type="ECO:0000256" key="3">
    <source>
        <dbReference type="ARBA" id="ARBA00022658"/>
    </source>
</evidence>
<reference evidence="11 12" key="1">
    <citation type="submission" date="2025-04" db="UniProtKB">
        <authorList>
            <consortium name="RefSeq"/>
        </authorList>
    </citation>
    <scope>IDENTIFICATION</scope>
</reference>
<evidence type="ECO:0000256" key="4">
    <source>
        <dbReference type="ARBA" id="ARBA00023273"/>
    </source>
</evidence>
<dbReference type="InterPro" id="IPR035797">
    <property type="entry name" value="ARHGEF16/ARHGEF26_SH3"/>
</dbReference>
<feature type="region of interest" description="Disordered" evidence="6">
    <location>
        <begin position="168"/>
        <end position="241"/>
    </location>
</feature>
<evidence type="ECO:0000313" key="10">
    <source>
        <dbReference type="Proteomes" id="UP000515159"/>
    </source>
</evidence>
<dbReference type="GeneID" id="117349162"/>
<dbReference type="CTD" id="27237"/>
<dbReference type="Gene3D" id="2.30.29.30">
    <property type="entry name" value="Pleckstrin-homology domain (PH domain)/Phosphotyrosine-binding domain (PTB)"/>
    <property type="match status" value="1"/>
</dbReference>
<dbReference type="InterPro" id="IPR001849">
    <property type="entry name" value="PH_domain"/>
</dbReference>
<dbReference type="GO" id="GO:0005085">
    <property type="term" value="F:guanyl-nucleotide exchange factor activity"/>
    <property type="evidence" value="ECO:0007669"/>
    <property type="project" value="UniProtKB-KW"/>
</dbReference>
<organism evidence="10 13">
    <name type="scientific">Geotrypetes seraphini</name>
    <name type="common">Gaboon caecilian</name>
    <name type="synonym">Caecilia seraphini</name>
    <dbReference type="NCBI Taxonomy" id="260995"/>
    <lineage>
        <taxon>Eukaryota</taxon>
        <taxon>Metazoa</taxon>
        <taxon>Chordata</taxon>
        <taxon>Craniata</taxon>
        <taxon>Vertebrata</taxon>
        <taxon>Euteleostomi</taxon>
        <taxon>Amphibia</taxon>
        <taxon>Gymnophiona</taxon>
        <taxon>Geotrypetes</taxon>
    </lineage>
</organism>
<name>A0A6P8P3N1_GEOSA</name>
<dbReference type="OrthoDB" id="27593at2759"/>
<dbReference type="Gene3D" id="2.30.30.40">
    <property type="entry name" value="SH3 Domains"/>
    <property type="match status" value="1"/>
</dbReference>
<keyword evidence="2 5" id="KW-0728">SH3 domain</keyword>
<evidence type="ECO:0000313" key="11">
    <source>
        <dbReference type="RefSeq" id="XP_033778162.1"/>
    </source>
</evidence>
<dbReference type="InterPro" id="IPR055251">
    <property type="entry name" value="SOS1_NGEF_PH"/>
</dbReference>
<dbReference type="RefSeq" id="XP_033778163.1">
    <property type="nucleotide sequence ID" value="XM_033922272.1"/>
</dbReference>